<gene>
    <name evidence="3" type="ORF">JJN12_01390</name>
</gene>
<dbReference type="PANTHER" id="PTHR33434">
    <property type="entry name" value="DEGV DOMAIN-CONTAINING PROTEIN DR_1986-RELATED"/>
    <property type="match status" value="1"/>
</dbReference>
<comment type="caution">
    <text evidence="3">The sequence shown here is derived from an EMBL/GenBank/DDBJ whole genome shotgun (WGS) entry which is preliminary data.</text>
</comment>
<dbReference type="InterPro" id="IPR050270">
    <property type="entry name" value="DegV_domain_contain"/>
</dbReference>
<dbReference type="Gene3D" id="3.30.1180.10">
    <property type="match status" value="1"/>
</dbReference>
<dbReference type="PANTHER" id="PTHR33434:SF3">
    <property type="entry name" value="DEGV DOMAIN-CONTAINING PROTEIN YITS"/>
    <property type="match status" value="1"/>
</dbReference>
<dbReference type="EMBL" id="JAEPRJ010000001">
    <property type="protein sequence ID" value="MBK5896440.1"/>
    <property type="molecule type" value="Genomic_DNA"/>
</dbReference>
<dbReference type="NCBIfam" id="TIGR00762">
    <property type="entry name" value="DegV"/>
    <property type="match status" value="1"/>
</dbReference>
<evidence type="ECO:0000256" key="2">
    <source>
        <dbReference type="ARBA" id="ARBA00023121"/>
    </source>
</evidence>
<evidence type="ECO:0000256" key="1">
    <source>
        <dbReference type="ARBA" id="ARBA00003238"/>
    </source>
</evidence>
<proteinExistence type="predicted"/>
<sequence>MNDFILSCCSTADLSASHYEKRNIKTIPFHFSLDGIEYLDDGSMPIDKFYREMAAGKMTSTSQVNVEEYENYFEEFLKDGKDILHLTLSSGISGTYNSAMLAKDELSEKYPDRKIFIVDSLAASSGYGLLMDKLADIRDEGRTIEEVRDFAIENRLRLNHWFFSTDLTYYVRGGRISKAEGFIGNMLSICPLLYVNREGKLRPYEKVRTKKRVYRRMVEMMEKLADDGTDYSDKCYLSMSACIDDAQQVALLIEDKFKKIKDKILINNIGTTIGSHTGPGTVALFFWGKERGE</sequence>
<dbReference type="Proteomes" id="UP000604730">
    <property type="component" value="Unassembled WGS sequence"/>
</dbReference>
<comment type="function">
    <text evidence="1">May bind long-chain fatty acids, such as palmitate, and may play a role in lipid transport or fatty acid metabolism.</text>
</comment>
<accession>A0ABS1IXI9</accession>
<dbReference type="PROSITE" id="PS51482">
    <property type="entry name" value="DEGV"/>
    <property type="match status" value="1"/>
</dbReference>
<protein>
    <submittedName>
        <fullName evidence="3">DegV family protein</fullName>
    </submittedName>
</protein>
<keyword evidence="4" id="KW-1185">Reference proteome</keyword>
<organism evidence="3 4">
    <name type="scientific">Catonella massiliensis</name>
    <dbReference type="NCBI Taxonomy" id="2799636"/>
    <lineage>
        <taxon>Bacteria</taxon>
        <taxon>Bacillati</taxon>
        <taxon>Bacillota</taxon>
        <taxon>Clostridia</taxon>
        <taxon>Lachnospirales</taxon>
        <taxon>Lachnospiraceae</taxon>
        <taxon>Catonella</taxon>
    </lineage>
</organism>
<name>A0ABS1IXI9_9FIRM</name>
<dbReference type="Pfam" id="PF02645">
    <property type="entry name" value="DegV"/>
    <property type="match status" value="1"/>
</dbReference>
<keyword evidence="2" id="KW-0446">Lipid-binding</keyword>
<evidence type="ECO:0000313" key="4">
    <source>
        <dbReference type="Proteomes" id="UP000604730"/>
    </source>
</evidence>
<dbReference type="InterPro" id="IPR003797">
    <property type="entry name" value="DegV"/>
</dbReference>
<reference evidence="3 4" key="1">
    <citation type="submission" date="2021-01" db="EMBL/GenBank/DDBJ databases">
        <title>Isolation and description of Catonella massiliensis sp. nov., a novel Catonella species, isolated from a stable periodontitis subject.</title>
        <authorList>
            <person name="Antezack A."/>
            <person name="Boxberger M."/>
            <person name="La Scola B."/>
            <person name="Monnet-Corti V."/>
        </authorList>
    </citation>
    <scope>NUCLEOTIDE SEQUENCE [LARGE SCALE GENOMIC DNA]</scope>
    <source>
        <strain evidence="3 4">Marseille-Q4567</strain>
    </source>
</reference>
<dbReference type="InterPro" id="IPR043168">
    <property type="entry name" value="DegV_C"/>
</dbReference>
<dbReference type="Gene3D" id="3.40.50.10170">
    <property type="match status" value="1"/>
</dbReference>
<dbReference type="SUPFAM" id="SSF82549">
    <property type="entry name" value="DAK1/DegV-like"/>
    <property type="match status" value="1"/>
</dbReference>
<evidence type="ECO:0000313" key="3">
    <source>
        <dbReference type="EMBL" id="MBK5896440.1"/>
    </source>
</evidence>